<dbReference type="PANTHER" id="PTHR21089:SF7">
    <property type="entry name" value="BIFUNCTIONAL 3-DEHYDROQUINATE DEHYDRATASE_SHIKIMATE DEHYDROGENASE, CHLOROPLASTIC-LIKE ISOFORM X1"/>
    <property type="match status" value="1"/>
</dbReference>
<dbReference type="SUPFAM" id="SSF53223">
    <property type="entry name" value="Aminoacid dehydrogenase-like, N-terminal domain"/>
    <property type="match status" value="1"/>
</dbReference>
<dbReference type="CDD" id="cd00502">
    <property type="entry name" value="DHQase_I"/>
    <property type="match status" value="1"/>
</dbReference>
<dbReference type="InterPro" id="IPR001381">
    <property type="entry name" value="DHquinase_I"/>
</dbReference>
<dbReference type="InterPro" id="IPR036291">
    <property type="entry name" value="NAD(P)-bd_dom_sf"/>
</dbReference>
<dbReference type="GO" id="GO:0003855">
    <property type="term" value="F:3-dehydroquinate dehydratase activity"/>
    <property type="evidence" value="ECO:0007669"/>
    <property type="project" value="InterPro"/>
</dbReference>
<dbReference type="Proteomes" id="UP000825935">
    <property type="component" value="Chromosome 2"/>
</dbReference>
<evidence type="ECO:0000313" key="4">
    <source>
        <dbReference type="Proteomes" id="UP000825935"/>
    </source>
</evidence>
<dbReference type="Gene3D" id="3.40.50.720">
    <property type="entry name" value="NAD(P)-binding Rossmann-like Domain"/>
    <property type="match status" value="1"/>
</dbReference>
<keyword evidence="4" id="KW-1185">Reference proteome</keyword>
<dbReference type="Pfam" id="PF01487">
    <property type="entry name" value="DHquinase_I"/>
    <property type="match status" value="1"/>
</dbReference>
<comment type="caution">
    <text evidence="3">The sequence shown here is derived from an EMBL/GenBank/DDBJ whole genome shotgun (WGS) entry which is preliminary data.</text>
</comment>
<dbReference type="InterPro" id="IPR022893">
    <property type="entry name" value="Shikimate_DH_fam"/>
</dbReference>
<proteinExistence type="inferred from homology"/>
<feature type="domain" description="Shikimate dehydrogenase substrate binding N-terminal" evidence="1">
    <location>
        <begin position="250"/>
        <end position="330"/>
    </location>
</feature>
<evidence type="ECO:0000313" key="3">
    <source>
        <dbReference type="EMBL" id="KAH7444415.1"/>
    </source>
</evidence>
<dbReference type="Gene3D" id="3.40.50.10860">
    <property type="entry name" value="Leucine Dehydrogenase, chain A, domain 1"/>
    <property type="match status" value="1"/>
</dbReference>
<dbReference type="Pfam" id="PF18317">
    <property type="entry name" value="SDH_C"/>
    <property type="match status" value="1"/>
</dbReference>
<evidence type="ECO:0000259" key="1">
    <source>
        <dbReference type="Pfam" id="PF08501"/>
    </source>
</evidence>
<dbReference type="EMBL" id="CM035407">
    <property type="protein sequence ID" value="KAH7444415.1"/>
    <property type="molecule type" value="Genomic_DNA"/>
</dbReference>
<gene>
    <name evidence="3" type="ORF">KP509_02G077500</name>
</gene>
<reference evidence="3" key="1">
    <citation type="submission" date="2021-08" db="EMBL/GenBank/DDBJ databases">
        <title>WGS assembly of Ceratopteris richardii.</title>
        <authorList>
            <person name="Marchant D.B."/>
            <person name="Chen G."/>
            <person name="Jenkins J."/>
            <person name="Shu S."/>
            <person name="Leebens-Mack J."/>
            <person name="Grimwood J."/>
            <person name="Schmutz J."/>
            <person name="Soltis P."/>
            <person name="Soltis D."/>
            <person name="Chen Z.-H."/>
        </authorList>
    </citation>
    <scope>NUCLEOTIDE SEQUENCE</scope>
    <source>
        <strain evidence="3">Whitten #5841</strain>
        <tissue evidence="3">Leaf</tissue>
    </source>
</reference>
<dbReference type="Gene3D" id="3.20.20.70">
    <property type="entry name" value="Aldolase class I"/>
    <property type="match status" value="1"/>
</dbReference>
<dbReference type="HAMAP" id="MF_00222">
    <property type="entry name" value="Shikimate_DH_AroE"/>
    <property type="match status" value="1"/>
</dbReference>
<dbReference type="Pfam" id="PF08501">
    <property type="entry name" value="Shikimate_dh_N"/>
    <property type="match status" value="1"/>
</dbReference>
<dbReference type="FunFam" id="3.40.50.720:FF:000172">
    <property type="entry name" value="Bifunctional 3-dehydroquinate dehydratase/shikimate dehydrogenase, chloroplastic"/>
    <property type="match status" value="1"/>
</dbReference>
<dbReference type="OrthoDB" id="204377at2759"/>
<dbReference type="InterPro" id="IPR013708">
    <property type="entry name" value="Shikimate_DH-bd_N"/>
</dbReference>
<feature type="domain" description="SDH C-terminal" evidence="2">
    <location>
        <begin position="488"/>
        <end position="516"/>
    </location>
</feature>
<protein>
    <recommendedName>
        <fullName evidence="5">Shikimate dehydrogenase</fullName>
    </recommendedName>
</protein>
<accession>A0A8T2VFN3</accession>
<dbReference type="InterPro" id="IPR013785">
    <property type="entry name" value="Aldolase_TIM"/>
</dbReference>
<dbReference type="GO" id="GO:0009423">
    <property type="term" value="P:chorismate biosynthetic process"/>
    <property type="evidence" value="ECO:0007669"/>
    <property type="project" value="TreeGrafter"/>
</dbReference>
<dbReference type="InterPro" id="IPR046346">
    <property type="entry name" value="Aminoacid_DH-like_N_sf"/>
</dbReference>
<dbReference type="AlphaFoldDB" id="A0A8T2VFN3"/>
<dbReference type="SUPFAM" id="SSF51735">
    <property type="entry name" value="NAD(P)-binding Rossmann-fold domains"/>
    <property type="match status" value="1"/>
</dbReference>
<dbReference type="PANTHER" id="PTHR21089">
    <property type="entry name" value="SHIKIMATE DEHYDROGENASE"/>
    <property type="match status" value="1"/>
</dbReference>
<dbReference type="SUPFAM" id="SSF51569">
    <property type="entry name" value="Aldolase"/>
    <property type="match status" value="1"/>
</dbReference>
<name>A0A8T2VFN3_CERRI</name>
<dbReference type="InterPro" id="IPR041121">
    <property type="entry name" value="SDH_C"/>
</dbReference>
<organism evidence="3 4">
    <name type="scientific">Ceratopteris richardii</name>
    <name type="common">Triangle waterfern</name>
    <dbReference type="NCBI Taxonomy" id="49495"/>
    <lineage>
        <taxon>Eukaryota</taxon>
        <taxon>Viridiplantae</taxon>
        <taxon>Streptophyta</taxon>
        <taxon>Embryophyta</taxon>
        <taxon>Tracheophyta</taxon>
        <taxon>Polypodiopsida</taxon>
        <taxon>Polypodiidae</taxon>
        <taxon>Polypodiales</taxon>
        <taxon>Pteridineae</taxon>
        <taxon>Pteridaceae</taxon>
        <taxon>Parkerioideae</taxon>
        <taxon>Ceratopteris</taxon>
    </lineage>
</organism>
<evidence type="ECO:0008006" key="5">
    <source>
        <dbReference type="Google" id="ProtNLM"/>
    </source>
</evidence>
<dbReference type="GO" id="GO:0004764">
    <property type="term" value="F:shikimate 3-dehydrogenase (NADP+) activity"/>
    <property type="evidence" value="ECO:0007669"/>
    <property type="project" value="InterPro"/>
</dbReference>
<dbReference type="CDD" id="cd01065">
    <property type="entry name" value="NAD_bind_Shikimate_DH"/>
    <property type="match status" value="1"/>
</dbReference>
<sequence length="526" mass="57726">MQFSVEREREKEMEGGVCALVGGRSLEEMKGAIGEAAEQGAHLVELCLDTIAPPFDTTQHLSSLLHLCPVPAIVSFRPRWAGGLYDRDEDERLRTLLLAAELGYPFVDIEFESASDFLVRLDRQRCKNCKIIISYYNGSESLNSDRLQDLMAELKELGGDIIKFISVAQRITDVAPMFQLLSLSNVPSICVATGERGQICQLLSRKYGGLYIVGSLDSSEGLVPCQPTLSRLIKTFQIARINERTEVFGLISCPVNHSIGPVIHNAAFSEINYNGVYIPFLVDDLAEFFKVYNGFNFSGFSVGIPYKVDALKFCDEIDISAQAIGAVNTIIRRKCDGKLIGYNTDSEAAISAIEDCLAEHQNTKTNVLQDKLLVLIGSGGAGKAIAFGAKQRGARIVVTDSCYERAEELADAVGGEALMLDLLDDYGPESGMILANACPVGMYPHMDGSPIDKKALKNYVLVFDAIYNPPVTKLMREATECRAAVVGGIEMFVRQATAQFELFTGQHAPEKQMRQLINSSLHNKQH</sequence>
<evidence type="ECO:0000259" key="2">
    <source>
        <dbReference type="Pfam" id="PF18317"/>
    </source>
</evidence>
<dbReference type="GO" id="GO:0019632">
    <property type="term" value="P:shikimate metabolic process"/>
    <property type="evidence" value="ECO:0007669"/>
    <property type="project" value="TreeGrafter"/>
</dbReference>